<dbReference type="PANTHER" id="PTHR48207">
    <property type="entry name" value="SUCCINATE--HYDROXYMETHYLGLUTARATE COA-TRANSFERASE"/>
    <property type="match status" value="1"/>
</dbReference>
<name>A0A2W5L2Q0_SPHMC</name>
<comment type="caution">
    <text evidence="2">The sequence shown here is derived from an EMBL/GenBank/DDBJ whole genome shotgun (WGS) entry which is preliminary data.</text>
</comment>
<keyword evidence="1 2" id="KW-0808">Transferase</keyword>
<organism evidence="2 3">
    <name type="scientific">Sphingopyxis macrogoltabida</name>
    <name type="common">Sphingomonas macrogoltabidus</name>
    <dbReference type="NCBI Taxonomy" id="33050"/>
    <lineage>
        <taxon>Bacteria</taxon>
        <taxon>Pseudomonadati</taxon>
        <taxon>Pseudomonadota</taxon>
        <taxon>Alphaproteobacteria</taxon>
        <taxon>Sphingomonadales</taxon>
        <taxon>Sphingomonadaceae</taxon>
        <taxon>Sphingopyxis</taxon>
    </lineage>
</organism>
<sequence length="407" mass="43575">MTSAALPLQGIRVLELGRLLAAPLAAQMLGDMGAEVIKIERAGRGDEFRHYGPPFMHDKQGRRTDQSASFASTNRNKRGMTIDFAKPEGREIILELARQSDVFIENFKTGSLAHYGLDYDAINAVNPDIIYLSVTGFGQTGPYAQRPGTDGAFQAMCGLMAVTGEPAGAPQKAGTFIVDFVTGLFGTIAVLSALRHREINQGGGQAIDLALLDCSLAAMAMRASEYFVDGKEPDRVGNRTPGSAPSQIFSCSDGDLVIQAGFEDAYRNLCRVVGRPDLAVDPRFATRDNRVVHIDALEPELNAALSKQSVAHWFAELSAAGVICAPIYAPGEAFDDPHVVARGVRVRIPHPDTGTLDVVANPIRFSKTPIETYTAPPKLGEGNADILADLLGYAPDRIARLAAEGIL</sequence>
<dbReference type="PANTHER" id="PTHR48207:SF3">
    <property type="entry name" value="SUCCINATE--HYDROXYMETHYLGLUTARATE COA-TRANSFERASE"/>
    <property type="match status" value="1"/>
</dbReference>
<dbReference type="Gene3D" id="3.30.1540.10">
    <property type="entry name" value="formyl-coa transferase, domain 3"/>
    <property type="match status" value="1"/>
</dbReference>
<protein>
    <submittedName>
        <fullName evidence="2">CoA transferase</fullName>
    </submittedName>
</protein>
<dbReference type="InterPro" id="IPR050483">
    <property type="entry name" value="CoA-transferase_III_domain"/>
</dbReference>
<dbReference type="GO" id="GO:0008410">
    <property type="term" value="F:CoA-transferase activity"/>
    <property type="evidence" value="ECO:0007669"/>
    <property type="project" value="TreeGrafter"/>
</dbReference>
<dbReference type="EMBL" id="QFPJ01000013">
    <property type="protein sequence ID" value="PZQ22619.1"/>
    <property type="molecule type" value="Genomic_DNA"/>
</dbReference>
<dbReference type="Proteomes" id="UP000248597">
    <property type="component" value="Unassembled WGS sequence"/>
</dbReference>
<evidence type="ECO:0000313" key="2">
    <source>
        <dbReference type="EMBL" id="PZQ22619.1"/>
    </source>
</evidence>
<gene>
    <name evidence="2" type="ORF">DI569_07780</name>
</gene>
<dbReference type="InterPro" id="IPR023606">
    <property type="entry name" value="CoA-Trfase_III_dom_1_sf"/>
</dbReference>
<reference evidence="2 3" key="1">
    <citation type="submission" date="2017-08" db="EMBL/GenBank/DDBJ databases">
        <title>Infants hospitalized years apart are colonized by the same room-sourced microbial strains.</title>
        <authorList>
            <person name="Brooks B."/>
            <person name="Olm M.R."/>
            <person name="Firek B.A."/>
            <person name="Baker R."/>
            <person name="Thomas B.C."/>
            <person name="Morowitz M.J."/>
            <person name="Banfield J.F."/>
        </authorList>
    </citation>
    <scope>NUCLEOTIDE SEQUENCE [LARGE SCALE GENOMIC DNA]</scope>
    <source>
        <strain evidence="2">S2_005_003_R2_47</strain>
    </source>
</reference>
<proteinExistence type="predicted"/>
<evidence type="ECO:0000313" key="3">
    <source>
        <dbReference type="Proteomes" id="UP000248597"/>
    </source>
</evidence>
<accession>A0A2W5L2Q0</accession>
<dbReference type="SUPFAM" id="SSF89796">
    <property type="entry name" value="CoA-transferase family III (CaiB/BaiF)"/>
    <property type="match status" value="1"/>
</dbReference>
<dbReference type="Pfam" id="PF02515">
    <property type="entry name" value="CoA_transf_3"/>
    <property type="match status" value="1"/>
</dbReference>
<dbReference type="InterPro" id="IPR044855">
    <property type="entry name" value="CoA-Trfase_III_dom3_sf"/>
</dbReference>
<dbReference type="Gene3D" id="3.40.50.10540">
    <property type="entry name" value="Crotonobetainyl-coa:carnitine coa-transferase, domain 1"/>
    <property type="match status" value="1"/>
</dbReference>
<dbReference type="AlphaFoldDB" id="A0A2W5L2Q0"/>
<dbReference type="InterPro" id="IPR003673">
    <property type="entry name" value="CoA-Trfase_fam_III"/>
</dbReference>
<evidence type="ECO:0000256" key="1">
    <source>
        <dbReference type="ARBA" id="ARBA00022679"/>
    </source>
</evidence>